<dbReference type="SMART" id="SM00388">
    <property type="entry name" value="HisKA"/>
    <property type="match status" value="1"/>
</dbReference>
<evidence type="ECO:0000256" key="3">
    <source>
        <dbReference type="ARBA" id="ARBA00012438"/>
    </source>
</evidence>
<dbReference type="Gene3D" id="1.10.287.130">
    <property type="match status" value="1"/>
</dbReference>
<keyword evidence="10 11" id="KW-0472">Membrane</keyword>
<proteinExistence type="predicted"/>
<dbReference type="PANTHER" id="PTHR45436:SF8">
    <property type="entry name" value="HISTIDINE KINASE"/>
    <property type="match status" value="1"/>
</dbReference>
<name>A0A512ITT2_9HYPH</name>
<evidence type="ECO:0000256" key="11">
    <source>
        <dbReference type="SAM" id="Phobius"/>
    </source>
</evidence>
<evidence type="ECO:0000256" key="10">
    <source>
        <dbReference type="ARBA" id="ARBA00023136"/>
    </source>
</evidence>
<keyword evidence="4" id="KW-0597">Phosphoprotein</keyword>
<evidence type="ECO:0000256" key="7">
    <source>
        <dbReference type="ARBA" id="ARBA00022777"/>
    </source>
</evidence>
<evidence type="ECO:0000259" key="13">
    <source>
        <dbReference type="PROSITE" id="PS50885"/>
    </source>
</evidence>
<keyword evidence="7 14" id="KW-0418">Kinase</keyword>
<dbReference type="Gene3D" id="6.10.340.10">
    <property type="match status" value="1"/>
</dbReference>
<dbReference type="AlphaFoldDB" id="A0A512ITT2"/>
<evidence type="ECO:0000256" key="6">
    <source>
        <dbReference type="ARBA" id="ARBA00022692"/>
    </source>
</evidence>
<dbReference type="EC" id="2.7.13.3" evidence="3"/>
<dbReference type="InterPro" id="IPR003594">
    <property type="entry name" value="HATPase_dom"/>
</dbReference>
<dbReference type="PRINTS" id="PR00344">
    <property type="entry name" value="BCTRLSENSOR"/>
</dbReference>
<protein>
    <recommendedName>
        <fullName evidence="3">histidine kinase</fullName>
        <ecNumber evidence="3">2.7.13.3</ecNumber>
    </recommendedName>
</protein>
<comment type="catalytic activity">
    <reaction evidence="1">
        <text>ATP + protein L-histidine = ADP + protein N-phospho-L-histidine.</text>
        <dbReference type="EC" id="2.7.13.3"/>
    </reaction>
</comment>
<dbReference type="CDD" id="cd06225">
    <property type="entry name" value="HAMP"/>
    <property type="match status" value="1"/>
</dbReference>
<evidence type="ECO:0000313" key="14">
    <source>
        <dbReference type="EMBL" id="GEP01114.1"/>
    </source>
</evidence>
<dbReference type="Pfam" id="PF00672">
    <property type="entry name" value="HAMP"/>
    <property type="match status" value="1"/>
</dbReference>
<dbReference type="PANTHER" id="PTHR45436">
    <property type="entry name" value="SENSOR HISTIDINE KINASE YKOH"/>
    <property type="match status" value="1"/>
</dbReference>
<dbReference type="InterPro" id="IPR050428">
    <property type="entry name" value="TCS_sensor_his_kinase"/>
</dbReference>
<dbReference type="InterPro" id="IPR036890">
    <property type="entry name" value="HATPase_C_sf"/>
</dbReference>
<organism evidence="14 15">
    <name type="scientific">Methylobacterium haplocladii</name>
    <dbReference type="NCBI Taxonomy" id="1176176"/>
    <lineage>
        <taxon>Bacteria</taxon>
        <taxon>Pseudomonadati</taxon>
        <taxon>Pseudomonadota</taxon>
        <taxon>Alphaproteobacteria</taxon>
        <taxon>Hyphomicrobiales</taxon>
        <taxon>Methylobacteriaceae</taxon>
        <taxon>Methylobacterium</taxon>
    </lineage>
</organism>
<feature type="transmembrane region" description="Helical" evidence="11">
    <location>
        <begin position="12"/>
        <end position="33"/>
    </location>
</feature>
<accession>A0A512ITT2</accession>
<dbReference type="SUPFAM" id="SSF55874">
    <property type="entry name" value="ATPase domain of HSP90 chaperone/DNA topoisomerase II/histidine kinase"/>
    <property type="match status" value="1"/>
</dbReference>
<dbReference type="SUPFAM" id="SSF47384">
    <property type="entry name" value="Homodimeric domain of signal transducing histidine kinase"/>
    <property type="match status" value="1"/>
</dbReference>
<dbReference type="PROSITE" id="PS50885">
    <property type="entry name" value="HAMP"/>
    <property type="match status" value="1"/>
</dbReference>
<evidence type="ECO:0000313" key="15">
    <source>
        <dbReference type="Proteomes" id="UP000321258"/>
    </source>
</evidence>
<dbReference type="SUPFAM" id="SSF158472">
    <property type="entry name" value="HAMP domain-like"/>
    <property type="match status" value="1"/>
</dbReference>
<comment type="subcellular location">
    <subcellularLocation>
        <location evidence="2">Membrane</location>
    </subcellularLocation>
</comment>
<dbReference type="CDD" id="cd00082">
    <property type="entry name" value="HisKA"/>
    <property type="match status" value="1"/>
</dbReference>
<dbReference type="RefSeq" id="WP_147081126.1">
    <property type="nucleotide sequence ID" value="NZ_BJZT01000039.1"/>
</dbReference>
<dbReference type="InterPro" id="IPR036097">
    <property type="entry name" value="HisK_dim/P_sf"/>
</dbReference>
<keyword evidence="15" id="KW-1185">Reference proteome</keyword>
<evidence type="ECO:0000259" key="12">
    <source>
        <dbReference type="PROSITE" id="PS50109"/>
    </source>
</evidence>
<dbReference type="GO" id="GO:0005886">
    <property type="term" value="C:plasma membrane"/>
    <property type="evidence" value="ECO:0007669"/>
    <property type="project" value="TreeGrafter"/>
</dbReference>
<evidence type="ECO:0000256" key="2">
    <source>
        <dbReference type="ARBA" id="ARBA00004370"/>
    </source>
</evidence>
<dbReference type="PROSITE" id="PS50109">
    <property type="entry name" value="HIS_KIN"/>
    <property type="match status" value="1"/>
</dbReference>
<dbReference type="InterPro" id="IPR005467">
    <property type="entry name" value="His_kinase_dom"/>
</dbReference>
<keyword evidence="9" id="KW-0902">Two-component regulatory system</keyword>
<dbReference type="Pfam" id="PF02518">
    <property type="entry name" value="HATPase_c"/>
    <property type="match status" value="1"/>
</dbReference>
<dbReference type="Proteomes" id="UP000321258">
    <property type="component" value="Unassembled WGS sequence"/>
</dbReference>
<feature type="transmembrane region" description="Helical" evidence="11">
    <location>
        <begin position="152"/>
        <end position="176"/>
    </location>
</feature>
<evidence type="ECO:0000256" key="4">
    <source>
        <dbReference type="ARBA" id="ARBA00022553"/>
    </source>
</evidence>
<keyword evidence="5" id="KW-0808">Transferase</keyword>
<feature type="domain" description="Histidine kinase" evidence="12">
    <location>
        <begin position="238"/>
        <end position="453"/>
    </location>
</feature>
<sequence length="477" mass="51944">MTRLLSTTAFRWSFAIALWSALLSLILFAFIFWQTTTLELAENDDVIEKQLAYVAAEPDQAKSRIEGWLGGGIQSDRFAGYFAPDGAWLAGNITELPKALPRDGSVHVLDSAVAVAGGETRSDLRSAALRHADGHVIVVAISPEDIERAEAVILQTLGLALIPMTILSVIGGLLLAARARRKLVATEGAVAAVMQGDLRQRLPVGTGRDEFDRLTIDVNTMLDRIEVLVDEVRSVGDAIAHDLRTPLTRLRARLERSRDEARTVADMQQAIDRSLVWLDQCLALITAILRIGEIEHGRRRAAFGPVDLAHSIAEVAEVYDPLAEEKGVRIVRAIEPDLPPVTGDRELLFEAIANLVDNAVKFTPQGGRVRLSLRRQGQELVLGLEDSGPGIAPGERARVFQRFYRAEPARHSVGNGLGLSLVAAIVTLHDFRIAVSDAVPTGCRITLTCPTIIPARPELLDRARELPQARISTDVPS</sequence>
<evidence type="ECO:0000256" key="9">
    <source>
        <dbReference type="ARBA" id="ARBA00023012"/>
    </source>
</evidence>
<comment type="caution">
    <text evidence="14">The sequence shown here is derived from an EMBL/GenBank/DDBJ whole genome shotgun (WGS) entry which is preliminary data.</text>
</comment>
<evidence type="ECO:0000256" key="5">
    <source>
        <dbReference type="ARBA" id="ARBA00022679"/>
    </source>
</evidence>
<evidence type="ECO:0000256" key="1">
    <source>
        <dbReference type="ARBA" id="ARBA00000085"/>
    </source>
</evidence>
<evidence type="ECO:0000256" key="8">
    <source>
        <dbReference type="ARBA" id="ARBA00022989"/>
    </source>
</evidence>
<reference evidence="14 15" key="1">
    <citation type="submission" date="2019-07" db="EMBL/GenBank/DDBJ databases">
        <title>Whole genome shotgun sequence of Methylobacterium haplocladii NBRC 107714.</title>
        <authorList>
            <person name="Hosoyama A."/>
            <person name="Uohara A."/>
            <person name="Ohji S."/>
            <person name="Ichikawa N."/>
        </authorList>
    </citation>
    <scope>NUCLEOTIDE SEQUENCE [LARGE SCALE GENOMIC DNA]</scope>
    <source>
        <strain evidence="14 15">NBRC 107714</strain>
    </source>
</reference>
<gene>
    <name evidence="14" type="primary">ragB</name>
    <name evidence="14" type="ORF">MHA02_35010</name>
</gene>
<dbReference type="InterPro" id="IPR003660">
    <property type="entry name" value="HAMP_dom"/>
</dbReference>
<dbReference type="Gene3D" id="3.30.565.10">
    <property type="entry name" value="Histidine kinase-like ATPase, C-terminal domain"/>
    <property type="match status" value="1"/>
</dbReference>
<dbReference type="InterPro" id="IPR003661">
    <property type="entry name" value="HisK_dim/P_dom"/>
</dbReference>
<keyword evidence="6 11" id="KW-0812">Transmembrane</keyword>
<dbReference type="OrthoDB" id="9815202at2"/>
<dbReference type="GO" id="GO:0000155">
    <property type="term" value="F:phosphorelay sensor kinase activity"/>
    <property type="evidence" value="ECO:0007669"/>
    <property type="project" value="InterPro"/>
</dbReference>
<dbReference type="SMART" id="SM00387">
    <property type="entry name" value="HATPase_c"/>
    <property type="match status" value="1"/>
</dbReference>
<dbReference type="InterPro" id="IPR004358">
    <property type="entry name" value="Sig_transdc_His_kin-like_C"/>
</dbReference>
<dbReference type="Pfam" id="PF00512">
    <property type="entry name" value="HisKA"/>
    <property type="match status" value="1"/>
</dbReference>
<dbReference type="EMBL" id="BJZT01000039">
    <property type="protein sequence ID" value="GEP01114.1"/>
    <property type="molecule type" value="Genomic_DNA"/>
</dbReference>
<feature type="domain" description="HAMP" evidence="13">
    <location>
        <begin position="177"/>
        <end position="230"/>
    </location>
</feature>
<keyword evidence="8 11" id="KW-1133">Transmembrane helix</keyword>
<dbReference type="SMART" id="SM00304">
    <property type="entry name" value="HAMP"/>
    <property type="match status" value="1"/>
</dbReference>